<reference evidence="1 2" key="1">
    <citation type="journal article" date="2021" name="Hortic Res">
        <title>Chromosome-scale assembly of the Dendrobium chrysotoxum genome enhances the understanding of orchid evolution.</title>
        <authorList>
            <person name="Zhang Y."/>
            <person name="Zhang G.Q."/>
            <person name="Zhang D."/>
            <person name="Liu X.D."/>
            <person name="Xu X.Y."/>
            <person name="Sun W.H."/>
            <person name="Yu X."/>
            <person name="Zhu X."/>
            <person name="Wang Z.W."/>
            <person name="Zhao X."/>
            <person name="Zhong W.Y."/>
            <person name="Chen H."/>
            <person name="Yin W.L."/>
            <person name="Huang T."/>
            <person name="Niu S.C."/>
            <person name="Liu Z.J."/>
        </authorList>
    </citation>
    <scope>NUCLEOTIDE SEQUENCE [LARGE SCALE GENOMIC DNA]</scope>
    <source>
        <strain evidence="1">Lindl</strain>
    </source>
</reference>
<organism evidence="1 2">
    <name type="scientific">Dendrobium chrysotoxum</name>
    <name type="common">Orchid</name>
    <dbReference type="NCBI Taxonomy" id="161865"/>
    <lineage>
        <taxon>Eukaryota</taxon>
        <taxon>Viridiplantae</taxon>
        <taxon>Streptophyta</taxon>
        <taxon>Embryophyta</taxon>
        <taxon>Tracheophyta</taxon>
        <taxon>Spermatophyta</taxon>
        <taxon>Magnoliopsida</taxon>
        <taxon>Liliopsida</taxon>
        <taxon>Asparagales</taxon>
        <taxon>Orchidaceae</taxon>
        <taxon>Epidendroideae</taxon>
        <taxon>Malaxideae</taxon>
        <taxon>Dendrobiinae</taxon>
        <taxon>Dendrobium</taxon>
    </lineage>
</organism>
<comment type="caution">
    <text evidence="1">The sequence shown here is derived from an EMBL/GenBank/DDBJ whole genome shotgun (WGS) entry which is preliminary data.</text>
</comment>
<protein>
    <submittedName>
        <fullName evidence="1">Uncharacterized protein</fullName>
    </submittedName>
</protein>
<name>A0AAV7HFZ7_DENCH</name>
<evidence type="ECO:0000313" key="1">
    <source>
        <dbReference type="EMBL" id="KAH0467802.1"/>
    </source>
</evidence>
<dbReference type="Proteomes" id="UP000775213">
    <property type="component" value="Unassembled WGS sequence"/>
</dbReference>
<gene>
    <name evidence="1" type="ORF">IEQ34_002835</name>
</gene>
<dbReference type="EMBL" id="JAGFBR010000004">
    <property type="protein sequence ID" value="KAH0467802.1"/>
    <property type="molecule type" value="Genomic_DNA"/>
</dbReference>
<keyword evidence="2" id="KW-1185">Reference proteome</keyword>
<dbReference type="AlphaFoldDB" id="A0AAV7HFZ7"/>
<sequence length="184" mass="21375">MWLNDFKLGQGRRSVRLVRILQWPNAVTLPPYRYDASSKSQNLESGALQCQYLTHNTASNDHNQALMKGDLNALERQNVAWLNISMKNSRYAIVMQKLEIFTLAENFRNLPCEQIIPKVNHLQVLASTPIARKLAFQYHPWSPKNFKIRQSRYTIRNSTLETIEVINVDITLTTLLHSNRVERI</sequence>
<evidence type="ECO:0000313" key="2">
    <source>
        <dbReference type="Proteomes" id="UP000775213"/>
    </source>
</evidence>
<accession>A0AAV7HFZ7</accession>
<proteinExistence type="predicted"/>